<gene>
    <name evidence="6" type="ORF">L9F63_004687</name>
</gene>
<dbReference type="CDD" id="cd02440">
    <property type="entry name" value="AdoMet_MTases"/>
    <property type="match status" value="1"/>
</dbReference>
<organism evidence="6 7">
    <name type="scientific">Diploptera punctata</name>
    <name type="common">Pacific beetle cockroach</name>
    <dbReference type="NCBI Taxonomy" id="6984"/>
    <lineage>
        <taxon>Eukaryota</taxon>
        <taxon>Metazoa</taxon>
        <taxon>Ecdysozoa</taxon>
        <taxon>Arthropoda</taxon>
        <taxon>Hexapoda</taxon>
        <taxon>Insecta</taxon>
        <taxon>Pterygota</taxon>
        <taxon>Neoptera</taxon>
        <taxon>Polyneoptera</taxon>
        <taxon>Dictyoptera</taxon>
        <taxon>Blattodea</taxon>
        <taxon>Blaberoidea</taxon>
        <taxon>Blaberidae</taxon>
        <taxon>Diplopterinae</taxon>
        <taxon>Diploptera</taxon>
    </lineage>
</organism>
<keyword evidence="7" id="KW-1185">Reference proteome</keyword>
<dbReference type="PANTHER" id="PTHR43648:SF1">
    <property type="entry name" value="ELECTRON TRANSFER FLAVOPROTEIN BETA SUBUNIT LYSINE METHYLTRANSFERASE"/>
    <property type="match status" value="1"/>
</dbReference>
<name>A0AAD7ZGM3_DIPPU</name>
<dbReference type="EMBL" id="JASPKZ010008384">
    <property type="protein sequence ID" value="KAJ9579608.1"/>
    <property type="molecule type" value="Genomic_DNA"/>
</dbReference>
<reference evidence="6" key="2">
    <citation type="submission" date="2023-05" db="EMBL/GenBank/DDBJ databases">
        <authorList>
            <person name="Fouks B."/>
        </authorList>
    </citation>
    <scope>NUCLEOTIDE SEQUENCE</scope>
    <source>
        <strain evidence="6">Stay&amp;Tobe</strain>
        <tissue evidence="6">Testes</tissue>
    </source>
</reference>
<evidence type="ECO:0000256" key="4">
    <source>
        <dbReference type="ARBA" id="ARBA00041867"/>
    </source>
</evidence>
<dbReference type="SUPFAM" id="SSF53335">
    <property type="entry name" value="S-adenosyl-L-methionine-dependent methyltransferases"/>
    <property type="match status" value="1"/>
</dbReference>
<feature type="non-terminal residue" evidence="6">
    <location>
        <position position="1"/>
    </location>
</feature>
<dbReference type="Proteomes" id="UP001233999">
    <property type="component" value="Unassembled WGS sequence"/>
</dbReference>
<reference evidence="6" key="1">
    <citation type="journal article" date="2023" name="IScience">
        <title>Live-bearing cockroach genome reveals convergent evolutionary mechanisms linked to viviparity in insects and beyond.</title>
        <authorList>
            <person name="Fouks B."/>
            <person name="Harrison M.C."/>
            <person name="Mikhailova A.A."/>
            <person name="Marchal E."/>
            <person name="English S."/>
            <person name="Carruthers M."/>
            <person name="Jennings E.C."/>
            <person name="Chiamaka E.L."/>
            <person name="Frigard R.A."/>
            <person name="Pippel M."/>
            <person name="Attardo G.M."/>
            <person name="Benoit J.B."/>
            <person name="Bornberg-Bauer E."/>
            <person name="Tobe S.S."/>
        </authorList>
    </citation>
    <scope>NUCLEOTIDE SEQUENCE</scope>
    <source>
        <tissue evidence="6">Testes</tissue>
    </source>
</reference>
<proteinExistence type="inferred from homology"/>
<dbReference type="Gene3D" id="3.40.50.150">
    <property type="entry name" value="Vaccinia Virus protein VP39"/>
    <property type="match status" value="1"/>
</dbReference>
<accession>A0AAD7ZGM3</accession>
<dbReference type="InterPro" id="IPR050078">
    <property type="entry name" value="Ribosomal_L11_MeTrfase_PrmA"/>
</dbReference>
<comment type="caution">
    <text evidence="6">The sequence shown here is derived from an EMBL/GenBank/DDBJ whole genome shotgun (WGS) entry which is preliminary data.</text>
</comment>
<keyword evidence="2" id="KW-0808">Transferase</keyword>
<evidence type="ECO:0000256" key="1">
    <source>
        <dbReference type="ARBA" id="ARBA00022603"/>
    </source>
</evidence>
<dbReference type="InterPro" id="IPR029063">
    <property type="entry name" value="SAM-dependent_MTases_sf"/>
</dbReference>
<evidence type="ECO:0000256" key="2">
    <source>
        <dbReference type="ARBA" id="ARBA00022679"/>
    </source>
</evidence>
<evidence type="ECO:0000256" key="5">
    <source>
        <dbReference type="ARBA" id="ARBA00042266"/>
    </source>
</evidence>
<protein>
    <recommendedName>
        <fullName evidence="5">ETFB lysine methyltransferase</fullName>
    </recommendedName>
    <alternativeName>
        <fullName evidence="4">Protein N-lysine methyltransferase METTL20</fullName>
    </alternativeName>
</protein>
<evidence type="ECO:0000313" key="6">
    <source>
        <dbReference type="EMBL" id="KAJ9579608.1"/>
    </source>
</evidence>
<evidence type="ECO:0000256" key="3">
    <source>
        <dbReference type="ARBA" id="ARBA00037932"/>
    </source>
</evidence>
<dbReference type="Pfam" id="PF06325">
    <property type="entry name" value="PrmA"/>
    <property type="match status" value="1"/>
</dbReference>
<dbReference type="GO" id="GO:0005759">
    <property type="term" value="C:mitochondrial matrix"/>
    <property type="evidence" value="ECO:0007669"/>
    <property type="project" value="TreeGrafter"/>
</dbReference>
<keyword evidence="1" id="KW-0489">Methyltransferase</keyword>
<dbReference type="PANTHER" id="PTHR43648">
    <property type="entry name" value="ELECTRON TRANSFER FLAVOPROTEIN BETA SUBUNIT LYSINE METHYLTRANSFERASE"/>
    <property type="match status" value="1"/>
</dbReference>
<comment type="similarity">
    <text evidence="3">Belongs to the methyltransferase superfamily. ETFBKMT family.</text>
</comment>
<sequence>MAARSSFRQLATFCDLAALIKHHTVVTTEHMTPEIKLHLITPQCELWTASADKIPFSDPYWAFYWPGGQALARYILDNPEIVKQRCVLDVGSGSGACAIAAAMCGARRVTANDTDP</sequence>
<evidence type="ECO:0000313" key="7">
    <source>
        <dbReference type="Proteomes" id="UP001233999"/>
    </source>
</evidence>
<dbReference type="GO" id="GO:0016279">
    <property type="term" value="F:protein-lysine N-methyltransferase activity"/>
    <property type="evidence" value="ECO:0007669"/>
    <property type="project" value="TreeGrafter"/>
</dbReference>
<dbReference type="AlphaFoldDB" id="A0AAD7ZGM3"/>
<dbReference type="GO" id="GO:0032259">
    <property type="term" value="P:methylation"/>
    <property type="evidence" value="ECO:0007669"/>
    <property type="project" value="UniProtKB-KW"/>
</dbReference>